<accession>A0A7W5AL00</accession>
<dbReference type="EMBL" id="JACHXF010000014">
    <property type="protein sequence ID" value="MBB3098192.1"/>
    <property type="molecule type" value="Genomic_DNA"/>
</dbReference>
<dbReference type="RefSeq" id="WP_183224040.1">
    <property type="nucleotide sequence ID" value="NZ_BMPW01000016.1"/>
</dbReference>
<protein>
    <submittedName>
        <fullName evidence="2">Uncharacterized protein</fullName>
    </submittedName>
</protein>
<dbReference type="Proteomes" id="UP000590749">
    <property type="component" value="Unassembled WGS sequence"/>
</dbReference>
<sequence>MAAQSAGVLLSLIWLWSIEDVPSSSDSVLLEIVIAVVAVLVVYLVEGVLSVIALWFLGRQRSRRGFRALSLFFVPFWLPIQAMTVSSQYLAPTWLLASLIVAMLIRQPEPAYYGPVKPRR</sequence>
<reference evidence="2 3" key="1">
    <citation type="submission" date="2020-08" db="EMBL/GenBank/DDBJ databases">
        <title>Genomic Encyclopedia of Type Strains, Phase III (KMG-III): the genomes of soil and plant-associated and newly described type strains.</title>
        <authorList>
            <person name="Whitman W."/>
        </authorList>
    </citation>
    <scope>NUCLEOTIDE SEQUENCE [LARGE SCALE GENOMIC DNA]</scope>
    <source>
        <strain evidence="2 3">CECT 3287</strain>
    </source>
</reference>
<evidence type="ECO:0000313" key="3">
    <source>
        <dbReference type="Proteomes" id="UP000590749"/>
    </source>
</evidence>
<keyword evidence="3" id="KW-1185">Reference proteome</keyword>
<keyword evidence="1" id="KW-1133">Transmembrane helix</keyword>
<dbReference type="AlphaFoldDB" id="A0A7W5AL00"/>
<organism evidence="2 3">
    <name type="scientific">Actinoplanes campanulatus</name>
    <dbReference type="NCBI Taxonomy" id="113559"/>
    <lineage>
        <taxon>Bacteria</taxon>
        <taxon>Bacillati</taxon>
        <taxon>Actinomycetota</taxon>
        <taxon>Actinomycetes</taxon>
        <taxon>Micromonosporales</taxon>
        <taxon>Micromonosporaceae</taxon>
        <taxon>Actinoplanes</taxon>
    </lineage>
</organism>
<name>A0A7W5AL00_9ACTN</name>
<feature type="transmembrane region" description="Helical" evidence="1">
    <location>
        <begin position="65"/>
        <end position="83"/>
    </location>
</feature>
<evidence type="ECO:0000313" key="2">
    <source>
        <dbReference type="EMBL" id="MBB3098192.1"/>
    </source>
</evidence>
<gene>
    <name evidence="2" type="ORF">FHR83_005887</name>
</gene>
<proteinExistence type="predicted"/>
<evidence type="ECO:0000256" key="1">
    <source>
        <dbReference type="SAM" id="Phobius"/>
    </source>
</evidence>
<keyword evidence="1" id="KW-0472">Membrane</keyword>
<feature type="transmembrane region" description="Helical" evidence="1">
    <location>
        <begin position="33"/>
        <end position="58"/>
    </location>
</feature>
<keyword evidence="1" id="KW-0812">Transmembrane</keyword>
<comment type="caution">
    <text evidence="2">The sequence shown here is derived from an EMBL/GenBank/DDBJ whole genome shotgun (WGS) entry which is preliminary data.</text>
</comment>